<dbReference type="GO" id="GO:0022841">
    <property type="term" value="F:potassium ion leak channel activity"/>
    <property type="evidence" value="ECO:0007669"/>
    <property type="project" value="TreeGrafter"/>
</dbReference>
<dbReference type="InterPro" id="IPR013099">
    <property type="entry name" value="K_chnl_dom"/>
</dbReference>
<evidence type="ECO:0000256" key="1">
    <source>
        <dbReference type="ARBA" id="ARBA00004141"/>
    </source>
</evidence>
<gene>
    <name evidence="12" type="ORF">MNOR_LOCUS22002</name>
</gene>
<feature type="transmembrane region" description="Helical" evidence="10">
    <location>
        <begin position="201"/>
        <end position="219"/>
    </location>
</feature>
<dbReference type="Proteomes" id="UP001497623">
    <property type="component" value="Unassembled WGS sequence"/>
</dbReference>
<dbReference type="PRINTS" id="PR01333">
    <property type="entry name" value="2POREKCHANEL"/>
</dbReference>
<name>A0AAV2R8Z6_MEGNR</name>
<keyword evidence="4 10" id="KW-1133">Transmembrane helix</keyword>
<dbReference type="GO" id="GO:0030322">
    <property type="term" value="P:stabilization of membrane potential"/>
    <property type="evidence" value="ECO:0007669"/>
    <property type="project" value="TreeGrafter"/>
</dbReference>
<dbReference type="GO" id="GO:0015271">
    <property type="term" value="F:outward rectifier potassium channel activity"/>
    <property type="evidence" value="ECO:0007669"/>
    <property type="project" value="TreeGrafter"/>
</dbReference>
<evidence type="ECO:0000313" key="12">
    <source>
        <dbReference type="EMBL" id="CAL4120375.1"/>
    </source>
</evidence>
<dbReference type="PANTHER" id="PTHR11003">
    <property type="entry name" value="POTASSIUM CHANNEL, SUBFAMILY K"/>
    <property type="match status" value="1"/>
</dbReference>
<evidence type="ECO:0000256" key="4">
    <source>
        <dbReference type="ARBA" id="ARBA00022989"/>
    </source>
</evidence>
<feature type="domain" description="Potassium channel" evidence="11">
    <location>
        <begin position="298"/>
        <end position="379"/>
    </location>
</feature>
<evidence type="ECO:0000313" key="13">
    <source>
        <dbReference type="Proteomes" id="UP001497623"/>
    </source>
</evidence>
<feature type="transmembrane region" description="Helical" evidence="10">
    <location>
        <begin position="169"/>
        <end position="189"/>
    </location>
</feature>
<feature type="region of interest" description="Disordered" evidence="9">
    <location>
        <begin position="1"/>
        <end position="30"/>
    </location>
</feature>
<feature type="transmembrane region" description="Helical" evidence="10">
    <location>
        <begin position="351"/>
        <end position="374"/>
    </location>
</feature>
<evidence type="ECO:0000259" key="11">
    <source>
        <dbReference type="Pfam" id="PF07885"/>
    </source>
</evidence>
<keyword evidence="6 10" id="KW-0472">Membrane</keyword>
<proteinExistence type="inferred from homology"/>
<evidence type="ECO:0000256" key="10">
    <source>
        <dbReference type="SAM" id="Phobius"/>
    </source>
</evidence>
<comment type="subcellular location">
    <subcellularLocation>
        <location evidence="1">Membrane</location>
        <topology evidence="1">Multi-pass membrane protein</topology>
    </subcellularLocation>
</comment>
<feature type="transmembrane region" description="Helical" evidence="10">
    <location>
        <begin position="318"/>
        <end position="339"/>
    </location>
</feature>
<dbReference type="SUPFAM" id="SSF81324">
    <property type="entry name" value="Voltage-gated potassium channels"/>
    <property type="match status" value="2"/>
</dbReference>
<evidence type="ECO:0000256" key="9">
    <source>
        <dbReference type="SAM" id="MobiDB-lite"/>
    </source>
</evidence>
<evidence type="ECO:0000256" key="5">
    <source>
        <dbReference type="ARBA" id="ARBA00023065"/>
    </source>
</evidence>
<evidence type="ECO:0000256" key="8">
    <source>
        <dbReference type="RuleBase" id="RU003857"/>
    </source>
</evidence>
<organism evidence="12 13">
    <name type="scientific">Meganyctiphanes norvegica</name>
    <name type="common">Northern krill</name>
    <name type="synonym">Thysanopoda norvegica</name>
    <dbReference type="NCBI Taxonomy" id="48144"/>
    <lineage>
        <taxon>Eukaryota</taxon>
        <taxon>Metazoa</taxon>
        <taxon>Ecdysozoa</taxon>
        <taxon>Arthropoda</taxon>
        <taxon>Crustacea</taxon>
        <taxon>Multicrustacea</taxon>
        <taxon>Malacostraca</taxon>
        <taxon>Eumalacostraca</taxon>
        <taxon>Eucarida</taxon>
        <taxon>Euphausiacea</taxon>
        <taxon>Euphausiidae</taxon>
        <taxon>Meganyctiphanes</taxon>
    </lineage>
</organism>
<dbReference type="EMBL" id="CAXKWB010018156">
    <property type="protein sequence ID" value="CAL4120375.1"/>
    <property type="molecule type" value="Genomic_DNA"/>
</dbReference>
<dbReference type="GO" id="GO:0005886">
    <property type="term" value="C:plasma membrane"/>
    <property type="evidence" value="ECO:0007669"/>
    <property type="project" value="TreeGrafter"/>
</dbReference>
<accession>A0AAV2R8Z6</accession>
<feature type="compositionally biased region" description="Polar residues" evidence="9">
    <location>
        <begin position="251"/>
        <end position="262"/>
    </location>
</feature>
<comment type="similarity">
    <text evidence="8">Belongs to the two pore domain potassium channel (TC 1.A.1.8) family.</text>
</comment>
<dbReference type="Pfam" id="PF07885">
    <property type="entry name" value="Ion_trans_2"/>
    <property type="match status" value="2"/>
</dbReference>
<dbReference type="PANTHER" id="PTHR11003:SF325">
    <property type="entry name" value="POTASSIUM CHANNEL DOMAIN-CONTAINING PROTEIN"/>
    <property type="match status" value="1"/>
</dbReference>
<evidence type="ECO:0000256" key="7">
    <source>
        <dbReference type="ARBA" id="ARBA00023303"/>
    </source>
</evidence>
<keyword evidence="13" id="KW-1185">Reference proteome</keyword>
<evidence type="ECO:0000256" key="2">
    <source>
        <dbReference type="ARBA" id="ARBA00022448"/>
    </source>
</evidence>
<feature type="transmembrane region" description="Helical" evidence="10">
    <location>
        <begin position="289"/>
        <end position="311"/>
    </location>
</feature>
<keyword evidence="7 8" id="KW-0407">Ion channel</keyword>
<evidence type="ECO:0000256" key="6">
    <source>
        <dbReference type="ARBA" id="ARBA00023136"/>
    </source>
</evidence>
<dbReference type="Gene3D" id="1.10.287.70">
    <property type="match status" value="1"/>
</dbReference>
<keyword evidence="5 8" id="KW-0406">Ion transport</keyword>
<dbReference type="InterPro" id="IPR003280">
    <property type="entry name" value="2pore_dom_K_chnl"/>
</dbReference>
<keyword evidence="2 8" id="KW-0813">Transport</keyword>
<feature type="region of interest" description="Disordered" evidence="9">
    <location>
        <begin position="250"/>
        <end position="286"/>
    </location>
</feature>
<evidence type="ECO:0000256" key="3">
    <source>
        <dbReference type="ARBA" id="ARBA00022692"/>
    </source>
</evidence>
<dbReference type="AlphaFoldDB" id="A0AAV2R8Z6"/>
<sequence length="407" mass="44564">MDGHRGNDLTAPLQYPPVPGTRDGSEGRGGGRCSNCCRKLTSILCSNVGVCALVLAYTVAGGFIFNGIEGVGELGLHVDVQTPDQLPAEPVMEAPGSADLRKHVMGLRQETVESLWTITENLNILYRDNWTRMADHELRKFSEKLLREVCNHDTAPPLSQPTTAQQQHYQWTFAGAFLYSLTVITTIGYGSVAPQTMLGRIVTIIYALLGIPLMLLYLSSVGDLLSRVLKWVWWRMCRCRRRPPVSRVNHHPTTATPYTSVDPSKRKWIGGSEGSDGSSSGEDDSESTAVPVTLCLLLMISYICGGAAVFAYAHHWSFMHAIFFCFSSLTTIGFGDLAPETTPNAKTGVQIALLGAALYLLVGMALIATCFNLMQEQMTNRGYGLGRRLGSLMSNSNSNHRFHLDDT</sequence>
<feature type="domain" description="Potassium channel" evidence="11">
    <location>
        <begin position="169"/>
        <end position="226"/>
    </location>
</feature>
<keyword evidence="3 8" id="KW-0812">Transmembrane</keyword>
<protein>
    <recommendedName>
        <fullName evidence="11">Potassium channel domain-containing protein</fullName>
    </recommendedName>
</protein>
<comment type="caution">
    <text evidence="12">The sequence shown here is derived from an EMBL/GenBank/DDBJ whole genome shotgun (WGS) entry which is preliminary data.</text>
</comment>
<reference evidence="12 13" key="1">
    <citation type="submission" date="2024-05" db="EMBL/GenBank/DDBJ databases">
        <authorList>
            <person name="Wallberg A."/>
        </authorList>
    </citation>
    <scope>NUCLEOTIDE SEQUENCE [LARGE SCALE GENOMIC DNA]</scope>
</reference>